<dbReference type="Proteomes" id="UP000321555">
    <property type="component" value="Chromosome"/>
</dbReference>
<dbReference type="NCBIfam" id="TIGR01903">
    <property type="entry name" value="cas5_csm4"/>
    <property type="match status" value="1"/>
</dbReference>
<keyword evidence="3" id="KW-0694">RNA-binding</keyword>
<evidence type="ECO:0000256" key="2">
    <source>
        <dbReference type="ARBA" id="ARBA00016109"/>
    </source>
</evidence>
<evidence type="ECO:0000256" key="1">
    <source>
        <dbReference type="ARBA" id="ARBA00005772"/>
    </source>
</evidence>
<dbReference type="STRING" id="1742359.GCA_001439625_01748"/>
<dbReference type="AlphaFoldDB" id="A0A5B8Z5F4"/>
<keyword evidence="6" id="KW-1185">Reference proteome</keyword>
<evidence type="ECO:0000256" key="3">
    <source>
        <dbReference type="ARBA" id="ARBA00022884"/>
    </source>
</evidence>
<dbReference type="OrthoDB" id="9790529at2"/>
<comment type="similarity">
    <text evidence="1">Belongs to the CRISPR-associated Csm4 family.</text>
</comment>
<proteinExistence type="inferred from homology"/>
<evidence type="ECO:0000313" key="5">
    <source>
        <dbReference type="EMBL" id="QED48148.1"/>
    </source>
</evidence>
<organism evidence="5 6">
    <name type="scientific">Cytobacillus dafuensis</name>
    <name type="common">Bacillus dafuensis</name>
    <dbReference type="NCBI Taxonomy" id="1742359"/>
    <lineage>
        <taxon>Bacteria</taxon>
        <taxon>Bacillati</taxon>
        <taxon>Bacillota</taxon>
        <taxon>Bacilli</taxon>
        <taxon>Bacillales</taxon>
        <taxon>Bacillaceae</taxon>
        <taxon>Cytobacillus</taxon>
    </lineage>
</organism>
<dbReference type="EMBL" id="CP042593">
    <property type="protein sequence ID" value="QED48148.1"/>
    <property type="molecule type" value="Genomic_DNA"/>
</dbReference>
<dbReference type="InterPro" id="IPR005510">
    <property type="entry name" value="Csm4"/>
</dbReference>
<protein>
    <recommendedName>
        <fullName evidence="2">CRISPR system Cms protein Csm4</fullName>
    </recommendedName>
</protein>
<name>A0A5B8Z5F4_CYTDA</name>
<dbReference type="KEGG" id="bda:FSZ17_13395"/>
<evidence type="ECO:0000313" key="6">
    <source>
        <dbReference type="Proteomes" id="UP000321555"/>
    </source>
</evidence>
<dbReference type="GO" id="GO:0003723">
    <property type="term" value="F:RNA binding"/>
    <property type="evidence" value="ECO:0007669"/>
    <property type="project" value="UniProtKB-KW"/>
</dbReference>
<sequence>MDLWEFQFQLKSPFVTPWQNDTLFGHLAWAYRDMYGADELEKWLQDFQYDPPFVISNGFITGTFPRPLIPPPKKTAVKKTEIIEHIHQGKRLKSLKYLHQDDFLRLIRGERLLFDQEIEGGLKQTVQTYNTIDRQTGRSLEQNGLYEMESTVLTNREQTISVFFRVKDQTAFSLLEKLLHITSLLGFGNKKSVGFGQFEIVNKLKRDDIDCQKDTGNAVVWLSHGVPAHQDPTDGWYKLETKYGKLGRIFEKEGTMFKRPLTRIIPGALFRTDEPKPYYGRMVTHISPFYDQVVQYGFALGLTIKLPDYLAC</sequence>
<evidence type="ECO:0000256" key="4">
    <source>
        <dbReference type="ARBA" id="ARBA00023118"/>
    </source>
</evidence>
<keyword evidence="4" id="KW-0051">Antiviral defense</keyword>
<reference evidence="6" key="1">
    <citation type="submission" date="2019-08" db="EMBL/GenBank/DDBJ databases">
        <authorList>
            <person name="Zheng X."/>
        </authorList>
    </citation>
    <scope>NUCLEOTIDE SEQUENCE [LARGE SCALE GENOMIC DNA]</scope>
    <source>
        <strain evidence="6">FJAT-25496</strain>
    </source>
</reference>
<dbReference type="RefSeq" id="WP_057770844.1">
    <property type="nucleotide sequence ID" value="NZ_CP042593.1"/>
</dbReference>
<gene>
    <name evidence="5" type="ORF">FSZ17_13395</name>
</gene>
<accession>A0A5B8Z5F4</accession>
<dbReference type="GO" id="GO:0051607">
    <property type="term" value="P:defense response to virus"/>
    <property type="evidence" value="ECO:0007669"/>
    <property type="project" value="UniProtKB-KW"/>
</dbReference>